<dbReference type="EMBL" id="PFFQ01000053">
    <property type="protein sequence ID" value="PIW15345.1"/>
    <property type="molecule type" value="Genomic_DNA"/>
</dbReference>
<reference evidence="1 2" key="1">
    <citation type="submission" date="2017-09" db="EMBL/GenBank/DDBJ databases">
        <title>Depth-based differentiation of microbial function through sediment-hosted aquifers and enrichment of novel symbionts in the deep terrestrial subsurface.</title>
        <authorList>
            <person name="Probst A.J."/>
            <person name="Ladd B."/>
            <person name="Jarett J.K."/>
            <person name="Geller-Mcgrath D.E."/>
            <person name="Sieber C.M."/>
            <person name="Emerson J.B."/>
            <person name="Anantharaman K."/>
            <person name="Thomas B.C."/>
            <person name="Malmstrom R."/>
            <person name="Stieglmeier M."/>
            <person name="Klingl A."/>
            <person name="Woyke T."/>
            <person name="Ryan C.M."/>
            <person name="Banfield J.F."/>
        </authorList>
    </citation>
    <scope>NUCLEOTIDE SEQUENCE [LARGE SCALE GENOMIC DNA]</scope>
    <source>
        <strain evidence="1">CG17_big_fil_post_rev_8_21_14_2_50_48_46</strain>
    </source>
</reference>
<organism evidence="1 2">
    <name type="scientific">bacterium (Candidatus Blackallbacteria) CG17_big_fil_post_rev_8_21_14_2_50_48_46</name>
    <dbReference type="NCBI Taxonomy" id="2014261"/>
    <lineage>
        <taxon>Bacteria</taxon>
        <taxon>Candidatus Blackallbacteria</taxon>
    </lineage>
</organism>
<evidence type="ECO:0000313" key="1">
    <source>
        <dbReference type="EMBL" id="PIW15345.1"/>
    </source>
</evidence>
<evidence type="ECO:0000313" key="2">
    <source>
        <dbReference type="Proteomes" id="UP000231019"/>
    </source>
</evidence>
<comment type="caution">
    <text evidence="1">The sequence shown here is derived from an EMBL/GenBank/DDBJ whole genome shotgun (WGS) entry which is preliminary data.</text>
</comment>
<sequence length="433" mass="51969">MNILDFIDKHQFTLPVVSDIALFYPLTWAIVEQYRDKLDWNLLLLNPHLDWEIDELERQYKSLKKTQKIESIFRSLNDKLTHLPWSERLYFLFDPEQPDFHHFSSNEYINWTAELIEKYRDKWDWRELSLNEGIPFSIEILQKFQHLWIGGLISQNDKLKFSIPLIEFFYDFENFWVFDFLSSQENFVSHKELLIHYRERIDWEQVCKYSSIFADPLQIEAFRDVLVPASLLMNPHVRSLSKAFIYQVLEEKRQNKAQEHYFWQNFSENACFACLLVSAPDLLHDFATELNFKGISSNRYLPKNNPLIETFSSRWDWQILSGHVFYEQQNQTYIGWSMAQIEQFSDRWNWDALCSGAFVDWELPMVIKYLERMPKGQILKHPRLALSEELMDLWDRYFDEIEWDSPSSMRGATSLLSEDQIEQILQNAPDFSA</sequence>
<proteinExistence type="predicted"/>
<accession>A0A2M7G0V5</accession>
<dbReference type="AlphaFoldDB" id="A0A2M7G0V5"/>
<dbReference type="Proteomes" id="UP000231019">
    <property type="component" value="Unassembled WGS sequence"/>
</dbReference>
<gene>
    <name evidence="1" type="ORF">COW36_18185</name>
</gene>
<protein>
    <submittedName>
        <fullName evidence="1">Uncharacterized protein</fullName>
    </submittedName>
</protein>
<name>A0A2M7G0V5_9BACT</name>